<evidence type="ECO:0000313" key="3">
    <source>
        <dbReference type="Proteomes" id="UP001642483"/>
    </source>
</evidence>
<organism evidence="2 3">
    <name type="scientific">Clavelina lepadiformis</name>
    <name type="common">Light-bulb sea squirt</name>
    <name type="synonym">Ascidia lepadiformis</name>
    <dbReference type="NCBI Taxonomy" id="159417"/>
    <lineage>
        <taxon>Eukaryota</taxon>
        <taxon>Metazoa</taxon>
        <taxon>Chordata</taxon>
        <taxon>Tunicata</taxon>
        <taxon>Ascidiacea</taxon>
        <taxon>Aplousobranchia</taxon>
        <taxon>Clavelinidae</taxon>
        <taxon>Clavelina</taxon>
    </lineage>
</organism>
<name>A0ABP0GDU0_CLALP</name>
<dbReference type="Gene3D" id="3.40.50.410">
    <property type="entry name" value="von Willebrand factor, type A domain"/>
    <property type="match status" value="1"/>
</dbReference>
<dbReference type="InterPro" id="IPR036465">
    <property type="entry name" value="vWFA_dom_sf"/>
</dbReference>
<dbReference type="EMBL" id="CAWYQH010000110">
    <property type="protein sequence ID" value="CAK8689945.1"/>
    <property type="molecule type" value="Genomic_DNA"/>
</dbReference>
<protein>
    <recommendedName>
        <fullName evidence="1">VWFA domain-containing protein</fullName>
    </recommendedName>
</protein>
<dbReference type="SUPFAM" id="SSF53300">
    <property type="entry name" value="vWA-like"/>
    <property type="match status" value="1"/>
</dbReference>
<feature type="domain" description="VWFA" evidence="1">
    <location>
        <begin position="1"/>
        <end position="167"/>
    </location>
</feature>
<comment type="caution">
    <text evidence="2">The sequence shown here is derived from an EMBL/GenBank/DDBJ whole genome shotgun (WGS) entry which is preliminary data.</text>
</comment>
<dbReference type="Pfam" id="PF00092">
    <property type="entry name" value="VWA"/>
    <property type="match status" value="1"/>
</dbReference>
<sequence length="180" mass="20498">MKRAIPYIKGRYRNFKAGLPNGFRFTAMFYGETIYEPVLLYEDTENITTAEEFLSKLHIYHNETGTAVNTGAALRYVYNNIFSKNDRPGVPKVLFMHIDENSADNVAAPAKALRDAGVLIFPAFNYVDNNVTINYEQLYEITGVNGHVVVHKQSQEGRIVSSIYETYLHRFCPTVCQRST</sequence>
<proteinExistence type="predicted"/>
<evidence type="ECO:0000259" key="1">
    <source>
        <dbReference type="PROSITE" id="PS50234"/>
    </source>
</evidence>
<evidence type="ECO:0000313" key="2">
    <source>
        <dbReference type="EMBL" id="CAK8689945.1"/>
    </source>
</evidence>
<gene>
    <name evidence="2" type="ORF">CVLEPA_LOCUS22597</name>
</gene>
<dbReference type="InterPro" id="IPR052229">
    <property type="entry name" value="Collagen-VI/PIF"/>
</dbReference>
<reference evidence="2 3" key="1">
    <citation type="submission" date="2024-02" db="EMBL/GenBank/DDBJ databases">
        <authorList>
            <person name="Daric V."/>
            <person name="Darras S."/>
        </authorList>
    </citation>
    <scope>NUCLEOTIDE SEQUENCE [LARGE SCALE GENOMIC DNA]</scope>
</reference>
<accession>A0ABP0GDU0</accession>
<dbReference type="InterPro" id="IPR002035">
    <property type="entry name" value="VWF_A"/>
</dbReference>
<dbReference type="PROSITE" id="PS50234">
    <property type="entry name" value="VWFA"/>
    <property type="match status" value="1"/>
</dbReference>
<dbReference type="PANTHER" id="PTHR22588:SF3">
    <property type="entry name" value="VWFA DOMAIN-CONTAINING PROTEIN"/>
    <property type="match status" value="1"/>
</dbReference>
<dbReference type="PANTHER" id="PTHR22588">
    <property type="entry name" value="VWFA DOMAIN-CONTAINING PROTEIN"/>
    <property type="match status" value="1"/>
</dbReference>
<dbReference type="Proteomes" id="UP001642483">
    <property type="component" value="Unassembled WGS sequence"/>
</dbReference>
<keyword evidence="3" id="KW-1185">Reference proteome</keyword>